<comment type="caution">
    <text evidence="1">The sequence shown here is derived from an EMBL/GenBank/DDBJ whole genome shotgun (WGS) entry which is preliminary data.</text>
</comment>
<dbReference type="PANTHER" id="PTHR30348:SF14">
    <property type="entry name" value="BLR8050 PROTEIN"/>
    <property type="match status" value="1"/>
</dbReference>
<dbReference type="Proteomes" id="UP000248925">
    <property type="component" value="Unassembled WGS sequence"/>
</dbReference>
<dbReference type="PANTHER" id="PTHR30348">
    <property type="entry name" value="UNCHARACTERIZED PROTEIN YECE"/>
    <property type="match status" value="1"/>
</dbReference>
<dbReference type="RefSeq" id="WP_111159526.1">
    <property type="nucleotide sequence ID" value="NZ_PCDP01000019.1"/>
</dbReference>
<accession>A0A2W4DGB3</accession>
<dbReference type="OrthoDB" id="9780310at2"/>
<keyword evidence="2" id="KW-1185">Reference proteome</keyword>
<dbReference type="Pfam" id="PF01904">
    <property type="entry name" value="DUF72"/>
    <property type="match status" value="1"/>
</dbReference>
<organism evidence="1 2">
    <name type="scientific">Rhizobium tubonense</name>
    <dbReference type="NCBI Taxonomy" id="484088"/>
    <lineage>
        <taxon>Bacteria</taxon>
        <taxon>Pseudomonadati</taxon>
        <taxon>Pseudomonadota</taxon>
        <taxon>Alphaproteobacteria</taxon>
        <taxon>Hyphomicrobiales</taxon>
        <taxon>Rhizobiaceae</taxon>
        <taxon>Rhizobium/Agrobacterium group</taxon>
        <taxon>Rhizobium</taxon>
    </lineage>
</organism>
<dbReference type="AlphaFoldDB" id="A0A2W4DGB3"/>
<dbReference type="InterPro" id="IPR036520">
    <property type="entry name" value="UPF0759_sf"/>
</dbReference>
<evidence type="ECO:0000313" key="2">
    <source>
        <dbReference type="Proteomes" id="UP000248925"/>
    </source>
</evidence>
<dbReference type="Gene3D" id="3.20.20.410">
    <property type="entry name" value="Protein of unknown function UPF0759"/>
    <property type="match status" value="1"/>
</dbReference>
<sequence length="234" mass="26241">MPFVGTAGWLIPGSVAARFPTEGSALARYSAVFNAVEINSTFYRRHKLQTIQRWANSVPEDFRFSVKLPKQITHELRLADLEQPLLRFLSDIEPLGAKLGPLLCQLPPTLEFGGSEVNSGLRFMRKQHGGEIVIEPRHESWASDGASDLLDELTIDRVVADPIKIAGMVPADEGFRYLRLHGKPKIYYSSYSSLEIGAFSEMLSQNDWCIFDNTASDAAIENALEMVQNRETRR</sequence>
<protein>
    <recommendedName>
        <fullName evidence="3">DUF72 domain-containing protein</fullName>
    </recommendedName>
</protein>
<proteinExistence type="predicted"/>
<dbReference type="EMBL" id="PCDP01000019">
    <property type="protein sequence ID" value="PZM15524.1"/>
    <property type="molecule type" value="Genomic_DNA"/>
</dbReference>
<gene>
    <name evidence="1" type="ORF">CPY51_06765</name>
</gene>
<reference evidence="1 2" key="1">
    <citation type="journal article" date="2018" name="Sci. Rep.">
        <title>Rhizobium tumorigenes sp. nov., a novel plant tumorigenic bacterium isolated from cane gall tumors on thornless blackberry.</title>
        <authorList>
            <person name="Kuzmanovi N."/>
            <person name="Smalla K."/>
            <person name="Gronow S."/>
            <person name="PuBawska J."/>
        </authorList>
    </citation>
    <scope>NUCLEOTIDE SEQUENCE [LARGE SCALE GENOMIC DNA]</scope>
    <source>
        <strain evidence="1 2">CCBAU 85046</strain>
    </source>
</reference>
<evidence type="ECO:0000313" key="1">
    <source>
        <dbReference type="EMBL" id="PZM15524.1"/>
    </source>
</evidence>
<dbReference type="InterPro" id="IPR002763">
    <property type="entry name" value="DUF72"/>
</dbReference>
<dbReference type="SUPFAM" id="SSF117396">
    <property type="entry name" value="TM1631-like"/>
    <property type="match status" value="1"/>
</dbReference>
<evidence type="ECO:0008006" key="3">
    <source>
        <dbReference type="Google" id="ProtNLM"/>
    </source>
</evidence>
<name>A0A2W4DGB3_9HYPH</name>